<dbReference type="CDD" id="cd08422">
    <property type="entry name" value="PBP2_CrgA_like"/>
    <property type="match status" value="1"/>
</dbReference>
<evidence type="ECO:0000256" key="1">
    <source>
        <dbReference type="ARBA" id="ARBA00009437"/>
    </source>
</evidence>
<dbReference type="Pfam" id="PF00126">
    <property type="entry name" value="HTH_1"/>
    <property type="match status" value="1"/>
</dbReference>
<dbReference type="SUPFAM" id="SSF53850">
    <property type="entry name" value="Periplasmic binding protein-like II"/>
    <property type="match status" value="1"/>
</dbReference>
<evidence type="ECO:0000256" key="4">
    <source>
        <dbReference type="ARBA" id="ARBA00023163"/>
    </source>
</evidence>
<proteinExistence type="inferred from homology"/>
<keyword evidence="4" id="KW-0804">Transcription</keyword>
<comment type="caution">
    <text evidence="6">The sequence shown here is derived from an EMBL/GenBank/DDBJ whole genome shotgun (WGS) entry which is preliminary data.</text>
</comment>
<dbReference type="InterPro" id="IPR005119">
    <property type="entry name" value="LysR_subst-bd"/>
</dbReference>
<sequence length="321" mass="36234">MDKLNLLKLFITVVDRGSFASASSALGLSPSTVSKAIARLESDLKLYLFHRTTRQLTLTEAGTAYLETVRKLLAELEQCENQLVQSNDAPQGRLRINAPVSYGRRYLLPLLGEFHRQYPHITVDLSFDDAYVDMIEQGIDICIRSGSLDESSMIAKQLSPMDFITCASPDYLENLKSAPSISEDDYYDHPWIRFRFKQTGKLMPILVNQPEHALARSPGEDFIVDDGEAMAQLCAQSLGLTQMPHFLARDWLNSGELVPVTPFVRGKGFGVWMVYAQRQFQPAKIRAFLNFMSTQIEARGETQFKTWAEDLRIHSNDTSSN</sequence>
<evidence type="ECO:0000313" key="7">
    <source>
        <dbReference type="Proteomes" id="UP001595476"/>
    </source>
</evidence>
<dbReference type="InterPro" id="IPR058163">
    <property type="entry name" value="LysR-type_TF_proteobact-type"/>
</dbReference>
<dbReference type="PROSITE" id="PS50931">
    <property type="entry name" value="HTH_LYSR"/>
    <property type="match status" value="1"/>
</dbReference>
<evidence type="ECO:0000313" key="6">
    <source>
        <dbReference type="EMBL" id="MFC3152302.1"/>
    </source>
</evidence>
<accession>A0ABV7HKW0</accession>
<evidence type="ECO:0000256" key="2">
    <source>
        <dbReference type="ARBA" id="ARBA00023015"/>
    </source>
</evidence>
<comment type="similarity">
    <text evidence="1">Belongs to the LysR transcriptional regulatory family.</text>
</comment>
<evidence type="ECO:0000256" key="3">
    <source>
        <dbReference type="ARBA" id="ARBA00023125"/>
    </source>
</evidence>
<dbReference type="Gene3D" id="1.10.10.10">
    <property type="entry name" value="Winged helix-like DNA-binding domain superfamily/Winged helix DNA-binding domain"/>
    <property type="match status" value="1"/>
</dbReference>
<organism evidence="6 7">
    <name type="scientific">Litoribrevibacter euphylliae</name>
    <dbReference type="NCBI Taxonomy" id="1834034"/>
    <lineage>
        <taxon>Bacteria</taxon>
        <taxon>Pseudomonadati</taxon>
        <taxon>Pseudomonadota</taxon>
        <taxon>Gammaproteobacteria</taxon>
        <taxon>Oceanospirillales</taxon>
        <taxon>Oceanospirillaceae</taxon>
        <taxon>Litoribrevibacter</taxon>
    </lineage>
</organism>
<dbReference type="RefSeq" id="WP_386722229.1">
    <property type="nucleotide sequence ID" value="NZ_JBHRSZ010000006.1"/>
</dbReference>
<dbReference type="PANTHER" id="PTHR30537:SF5">
    <property type="entry name" value="HTH-TYPE TRANSCRIPTIONAL ACTIVATOR TTDR-RELATED"/>
    <property type="match status" value="1"/>
</dbReference>
<name>A0ABV7HKW0_9GAMM</name>
<dbReference type="Pfam" id="PF03466">
    <property type="entry name" value="LysR_substrate"/>
    <property type="match status" value="1"/>
</dbReference>
<keyword evidence="7" id="KW-1185">Reference proteome</keyword>
<dbReference type="EMBL" id="JBHRSZ010000006">
    <property type="protein sequence ID" value="MFC3152302.1"/>
    <property type="molecule type" value="Genomic_DNA"/>
</dbReference>
<gene>
    <name evidence="6" type="ORF">ACFOEK_14800</name>
</gene>
<dbReference type="Proteomes" id="UP001595476">
    <property type="component" value="Unassembled WGS sequence"/>
</dbReference>
<reference evidence="7" key="1">
    <citation type="journal article" date="2019" name="Int. J. Syst. Evol. Microbiol.">
        <title>The Global Catalogue of Microorganisms (GCM) 10K type strain sequencing project: providing services to taxonomists for standard genome sequencing and annotation.</title>
        <authorList>
            <consortium name="The Broad Institute Genomics Platform"/>
            <consortium name="The Broad Institute Genome Sequencing Center for Infectious Disease"/>
            <person name="Wu L."/>
            <person name="Ma J."/>
        </authorList>
    </citation>
    <scope>NUCLEOTIDE SEQUENCE [LARGE SCALE GENOMIC DNA]</scope>
    <source>
        <strain evidence="7">KCTC 52438</strain>
    </source>
</reference>
<keyword evidence="2" id="KW-0805">Transcription regulation</keyword>
<dbReference type="PANTHER" id="PTHR30537">
    <property type="entry name" value="HTH-TYPE TRANSCRIPTIONAL REGULATOR"/>
    <property type="match status" value="1"/>
</dbReference>
<evidence type="ECO:0000259" key="5">
    <source>
        <dbReference type="PROSITE" id="PS50931"/>
    </source>
</evidence>
<protein>
    <submittedName>
        <fullName evidence="6">LysR family transcriptional regulator</fullName>
    </submittedName>
</protein>
<dbReference type="Gene3D" id="3.40.190.290">
    <property type="match status" value="1"/>
</dbReference>
<feature type="domain" description="HTH lysR-type" evidence="5">
    <location>
        <begin position="1"/>
        <end position="59"/>
    </location>
</feature>
<dbReference type="InterPro" id="IPR036390">
    <property type="entry name" value="WH_DNA-bd_sf"/>
</dbReference>
<keyword evidence="3" id="KW-0238">DNA-binding</keyword>
<dbReference type="InterPro" id="IPR000847">
    <property type="entry name" value="LysR_HTH_N"/>
</dbReference>
<dbReference type="SUPFAM" id="SSF46785">
    <property type="entry name" value="Winged helix' DNA-binding domain"/>
    <property type="match status" value="1"/>
</dbReference>
<dbReference type="InterPro" id="IPR036388">
    <property type="entry name" value="WH-like_DNA-bd_sf"/>
</dbReference>